<dbReference type="EMBL" id="JAPFQI010000017">
    <property type="protein sequence ID" value="MCW8087434.1"/>
    <property type="molecule type" value="Genomic_DNA"/>
</dbReference>
<keyword evidence="5 6" id="KW-0472">Membrane</keyword>
<evidence type="ECO:0000256" key="3">
    <source>
        <dbReference type="ARBA" id="ARBA00022692"/>
    </source>
</evidence>
<feature type="transmembrane region" description="Helical" evidence="6">
    <location>
        <begin position="68"/>
        <end position="89"/>
    </location>
</feature>
<evidence type="ECO:0000313" key="10">
    <source>
        <dbReference type="Proteomes" id="UP001526430"/>
    </source>
</evidence>
<evidence type="ECO:0000313" key="9">
    <source>
        <dbReference type="EMBL" id="MCW8087434.1"/>
    </source>
</evidence>
<keyword evidence="4 6" id="KW-1133">Transmembrane helix</keyword>
<evidence type="ECO:0000256" key="2">
    <source>
        <dbReference type="ARBA" id="ARBA00022475"/>
    </source>
</evidence>
<feature type="domain" description="ComEC/Rec2-related protein" evidence="7">
    <location>
        <begin position="233"/>
        <end position="472"/>
    </location>
</feature>
<feature type="transmembrane region" description="Helical" evidence="6">
    <location>
        <begin position="254"/>
        <end position="278"/>
    </location>
</feature>
<feature type="transmembrane region" description="Helical" evidence="6">
    <location>
        <begin position="392"/>
        <end position="413"/>
    </location>
</feature>
<evidence type="ECO:0000259" key="8">
    <source>
        <dbReference type="Pfam" id="PF13567"/>
    </source>
</evidence>
<organism evidence="9 10">
    <name type="scientific">Sabulicella glaciei</name>
    <dbReference type="NCBI Taxonomy" id="2984948"/>
    <lineage>
        <taxon>Bacteria</taxon>
        <taxon>Pseudomonadati</taxon>
        <taxon>Pseudomonadota</taxon>
        <taxon>Alphaproteobacteria</taxon>
        <taxon>Acetobacterales</taxon>
        <taxon>Acetobacteraceae</taxon>
        <taxon>Sabulicella</taxon>
    </lineage>
</organism>
<dbReference type="InterPro" id="IPR025405">
    <property type="entry name" value="DUF4131"/>
</dbReference>
<keyword evidence="3 6" id="KW-0812">Transmembrane</keyword>
<evidence type="ECO:0000259" key="7">
    <source>
        <dbReference type="Pfam" id="PF03772"/>
    </source>
</evidence>
<keyword evidence="10" id="KW-1185">Reference proteome</keyword>
<dbReference type="PANTHER" id="PTHR30619">
    <property type="entry name" value="DNA INTERNALIZATION/COMPETENCE PROTEIN COMEC/REC2"/>
    <property type="match status" value="1"/>
</dbReference>
<proteinExistence type="predicted"/>
<feature type="domain" description="DUF4131" evidence="8">
    <location>
        <begin position="42"/>
        <end position="183"/>
    </location>
</feature>
<evidence type="ECO:0000256" key="5">
    <source>
        <dbReference type="ARBA" id="ARBA00023136"/>
    </source>
</evidence>
<dbReference type="InterPro" id="IPR004477">
    <property type="entry name" value="ComEC_N"/>
</dbReference>
<dbReference type="InterPro" id="IPR052159">
    <property type="entry name" value="Competence_DNA_uptake"/>
</dbReference>
<evidence type="ECO:0000256" key="4">
    <source>
        <dbReference type="ARBA" id="ARBA00022989"/>
    </source>
</evidence>
<sequence>MPPAPLSFLQRALAAETGRLALWLPVAMGAGVLAFLLPRADPPSWLPWMAPLPTLVALALAQRFQLSAWLAGLLGAAGLGFAVAAWHVAAAPPLPELPRTALVLTGTVAELDPLPGGARIILRGARWAEEMAPLRRDLRIRLQGRDGARPRPGDTVRVRALVRPPSAPAFPGAWDFQRAAFFAGQGGAGFALGPVEILAEGGEAPALSGLRASMERRVLQVLPGDVGAVTAALLTGGQSGISAEAMGWMRDSGLAHLLSVSGLHIGIVMGIAFFLLRAGLALWPRFALRFGTKPAAAVGALAAGGFYMLLTGAEVPMLRSFAMAVVVTLAILAGRRALTQRALALAAAAVLLLYPAAILGPSFQMSFAAVMALIAAAETARSRRTPGPRPWWHRALLVLGGSLVASLVAWAATTPFGLHHFGRLQLYGVAANAVAVPLTTFLVMPAGLASALLMSLGLDDVPLRVMGWGRRWASPRCSPHPPRQR</sequence>
<reference evidence="9 10" key="1">
    <citation type="submission" date="2022-10" db="EMBL/GenBank/DDBJ databases">
        <title>Roseococcus glaciei nov., sp. nov., isolated from glacier.</title>
        <authorList>
            <person name="Liu Q."/>
            <person name="Xin Y.-H."/>
        </authorList>
    </citation>
    <scope>NUCLEOTIDE SEQUENCE [LARGE SCALE GENOMIC DNA]</scope>
    <source>
        <strain evidence="9 10">MDT2-1-1</strain>
    </source>
</reference>
<dbReference type="Proteomes" id="UP001526430">
    <property type="component" value="Unassembled WGS sequence"/>
</dbReference>
<feature type="transmembrane region" description="Helical" evidence="6">
    <location>
        <begin position="20"/>
        <end position="38"/>
    </location>
</feature>
<comment type="caution">
    <text evidence="9">The sequence shown here is derived from an EMBL/GenBank/DDBJ whole genome shotgun (WGS) entry which is preliminary data.</text>
</comment>
<dbReference type="RefSeq" id="WP_301591633.1">
    <property type="nucleotide sequence ID" value="NZ_JAPFQI010000017.1"/>
</dbReference>
<name>A0ABT3NZ63_9PROT</name>
<dbReference type="Pfam" id="PF03772">
    <property type="entry name" value="Competence"/>
    <property type="match status" value="1"/>
</dbReference>
<accession>A0ABT3NZ63</accession>
<feature type="transmembrane region" description="Helical" evidence="6">
    <location>
        <begin position="44"/>
        <end position="61"/>
    </location>
</feature>
<protein>
    <submittedName>
        <fullName evidence="9">ComEC family competence protein</fullName>
    </submittedName>
</protein>
<feature type="transmembrane region" description="Helical" evidence="6">
    <location>
        <begin position="341"/>
        <end position="357"/>
    </location>
</feature>
<dbReference type="NCBIfam" id="TIGR00360">
    <property type="entry name" value="ComEC_N-term"/>
    <property type="match status" value="1"/>
</dbReference>
<comment type="subcellular location">
    <subcellularLocation>
        <location evidence="1">Cell membrane</location>
        <topology evidence="1">Multi-pass membrane protein</topology>
    </subcellularLocation>
</comment>
<keyword evidence="2" id="KW-1003">Cell membrane</keyword>
<dbReference type="PANTHER" id="PTHR30619:SF1">
    <property type="entry name" value="RECOMBINATION PROTEIN 2"/>
    <property type="match status" value="1"/>
</dbReference>
<feature type="transmembrane region" description="Helical" evidence="6">
    <location>
        <begin position="433"/>
        <end position="456"/>
    </location>
</feature>
<evidence type="ECO:0000256" key="1">
    <source>
        <dbReference type="ARBA" id="ARBA00004651"/>
    </source>
</evidence>
<feature type="transmembrane region" description="Helical" evidence="6">
    <location>
        <begin position="316"/>
        <end position="334"/>
    </location>
</feature>
<feature type="transmembrane region" description="Helical" evidence="6">
    <location>
        <begin position="290"/>
        <end position="310"/>
    </location>
</feature>
<gene>
    <name evidence="9" type="ORF">OF850_17540</name>
</gene>
<evidence type="ECO:0000256" key="6">
    <source>
        <dbReference type="SAM" id="Phobius"/>
    </source>
</evidence>
<dbReference type="Pfam" id="PF13567">
    <property type="entry name" value="DUF4131"/>
    <property type="match status" value="1"/>
</dbReference>